<dbReference type="Proteomes" id="UP000325849">
    <property type="component" value="Unassembled WGS sequence"/>
</dbReference>
<sequence>PEHLISTLRHGLRKIQYRSNLIDGCLAETGLTSTTSRQQRQ</sequence>
<organism evidence="1 2">
    <name type="scientific">Streptomyces adustus</name>
    <dbReference type="NCBI Taxonomy" id="1609272"/>
    <lineage>
        <taxon>Bacteria</taxon>
        <taxon>Bacillati</taxon>
        <taxon>Actinomycetota</taxon>
        <taxon>Actinomycetes</taxon>
        <taxon>Kitasatosporales</taxon>
        <taxon>Streptomycetaceae</taxon>
        <taxon>Streptomyces</taxon>
    </lineage>
</organism>
<accession>A0A5N8VHM5</accession>
<proteinExistence type="predicted"/>
<dbReference type="AlphaFoldDB" id="A0A5N8VHM5"/>
<protein>
    <submittedName>
        <fullName evidence="1">IS630 family transposase</fullName>
    </submittedName>
</protein>
<evidence type="ECO:0000313" key="1">
    <source>
        <dbReference type="EMBL" id="MPY34192.1"/>
    </source>
</evidence>
<feature type="non-terminal residue" evidence="1">
    <location>
        <position position="1"/>
    </location>
</feature>
<gene>
    <name evidence="1" type="ORF">FNH09_23975</name>
</gene>
<comment type="caution">
    <text evidence="1">The sequence shown here is derived from an EMBL/GenBank/DDBJ whole genome shotgun (WGS) entry which is preliminary data.</text>
</comment>
<dbReference type="EMBL" id="VJZD01000102">
    <property type="protein sequence ID" value="MPY34192.1"/>
    <property type="molecule type" value="Genomic_DNA"/>
</dbReference>
<evidence type="ECO:0000313" key="2">
    <source>
        <dbReference type="Proteomes" id="UP000325849"/>
    </source>
</evidence>
<reference evidence="1 2" key="1">
    <citation type="submission" date="2019-07" db="EMBL/GenBank/DDBJ databases">
        <title>New species of Amycolatopsis and Streptomyces.</title>
        <authorList>
            <person name="Duangmal K."/>
            <person name="Teo W.F.A."/>
            <person name="Lipun K."/>
        </authorList>
    </citation>
    <scope>NUCLEOTIDE SEQUENCE [LARGE SCALE GENOMIC DNA]</scope>
    <source>
        <strain evidence="1 2">NBRC 109810</strain>
    </source>
</reference>
<keyword evidence="2" id="KW-1185">Reference proteome</keyword>
<name>A0A5N8VHM5_9ACTN</name>